<sequence length="539" mass="58179">MKSFDYIIAGAGAAGCVLANRLSADPSIRVCLIEAGPRDTHPFISMPKGLAKVMNDPKHLWAYASAPEASTAGASETWVRGRVLGGSSSINGMMYVRGQPADFDAIAELTSDDWSWRHIGAAYAALESHELGAGDTRGDSGPLKVSMPTLQDELSEAQIAAGAALGWPRKADVNTPDNGEAIGYTPRTIYKGKRQSAATAFLRPVESRPNLTVLVESTVDRVVFRDGRAVAIEILRNGNRETIDCHGEVIVCGGAMASPAILERSGIGDPARLRALGIAPVHTAPEVGENLIEHRGLIMQWKLKRDISQNKEFGGWRLLRSALRYYLTKNGPMAAAAYELGAWFRTRPGLNRPDAQMLIAPFSFDFAKNRQDVERHPGMHVVVYALRPTSRGSIHINTTDPDAAATFSPNYRANDADRTAMIGAVRVVRQWAAQPPLAALIEEETMPGPAYSTDAEILAAYDRFGTCAYHAVGSCRMGKDEGSVVDPRTRVRGVEGLRVVDTSIMPVIPAGNTQGPTMAMAWRAADLILADRRQLARAA</sequence>
<dbReference type="SUPFAM" id="SSF51905">
    <property type="entry name" value="FAD/NAD(P)-binding domain"/>
    <property type="match status" value="1"/>
</dbReference>
<dbReference type="PROSITE" id="PS00623">
    <property type="entry name" value="GMC_OXRED_1"/>
    <property type="match status" value="1"/>
</dbReference>
<dbReference type="GO" id="GO:0050660">
    <property type="term" value="F:flavin adenine dinucleotide binding"/>
    <property type="evidence" value="ECO:0007669"/>
    <property type="project" value="InterPro"/>
</dbReference>
<evidence type="ECO:0000259" key="8">
    <source>
        <dbReference type="PROSITE" id="PS00624"/>
    </source>
</evidence>
<dbReference type="InterPro" id="IPR000172">
    <property type="entry name" value="GMC_OxRdtase_N"/>
</dbReference>
<evidence type="ECO:0000313" key="10">
    <source>
        <dbReference type="Proteomes" id="UP000583556"/>
    </source>
</evidence>
<keyword evidence="4 5" id="KW-0274">FAD</keyword>
<dbReference type="EMBL" id="JABBGM010000002">
    <property type="protein sequence ID" value="NML92895.1"/>
    <property type="molecule type" value="Genomic_DNA"/>
</dbReference>
<reference evidence="9 10" key="1">
    <citation type="submission" date="2020-04" db="EMBL/GenBank/DDBJ databases">
        <title>Novosphingobium sp. TW-4 isolated from soil.</title>
        <authorList>
            <person name="Dahal R.H."/>
            <person name="Chaudhary D.K."/>
        </authorList>
    </citation>
    <scope>NUCLEOTIDE SEQUENCE [LARGE SCALE GENOMIC DNA]</scope>
    <source>
        <strain evidence="9 10">TW-4</strain>
    </source>
</reference>
<evidence type="ECO:0000256" key="4">
    <source>
        <dbReference type="ARBA" id="ARBA00022827"/>
    </source>
</evidence>
<dbReference type="InterPro" id="IPR012132">
    <property type="entry name" value="GMC_OxRdtase"/>
</dbReference>
<dbReference type="Gene3D" id="3.50.50.60">
    <property type="entry name" value="FAD/NAD(P)-binding domain"/>
    <property type="match status" value="1"/>
</dbReference>
<feature type="binding site" evidence="5">
    <location>
        <position position="83"/>
    </location>
    <ligand>
        <name>FAD</name>
        <dbReference type="ChEBI" id="CHEBI:57692"/>
    </ligand>
</feature>
<evidence type="ECO:0000259" key="7">
    <source>
        <dbReference type="PROSITE" id="PS00623"/>
    </source>
</evidence>
<dbReference type="InterPro" id="IPR036188">
    <property type="entry name" value="FAD/NAD-bd_sf"/>
</dbReference>
<gene>
    <name evidence="9" type="ORF">HHL27_04330</name>
</gene>
<comment type="similarity">
    <text evidence="2 6">Belongs to the GMC oxidoreductase family.</text>
</comment>
<evidence type="ECO:0000256" key="1">
    <source>
        <dbReference type="ARBA" id="ARBA00001974"/>
    </source>
</evidence>
<dbReference type="RefSeq" id="WP_169492177.1">
    <property type="nucleotide sequence ID" value="NZ_JABBGM010000002.1"/>
</dbReference>
<keyword evidence="3 6" id="KW-0285">Flavoprotein</keyword>
<dbReference type="PROSITE" id="PS51257">
    <property type="entry name" value="PROKAR_LIPOPROTEIN"/>
    <property type="match status" value="1"/>
</dbReference>
<dbReference type="PIRSF" id="PIRSF000137">
    <property type="entry name" value="Alcohol_oxidase"/>
    <property type="match status" value="1"/>
</dbReference>
<comment type="caution">
    <text evidence="9">The sequence shown here is derived from an EMBL/GenBank/DDBJ whole genome shotgun (WGS) entry which is preliminary data.</text>
</comment>
<comment type="cofactor">
    <cofactor evidence="1 5">
        <name>FAD</name>
        <dbReference type="ChEBI" id="CHEBI:57692"/>
    </cofactor>
</comment>
<organism evidence="9 10">
    <name type="scientific">Novosphingobium olei</name>
    <dbReference type="NCBI Taxonomy" id="2728851"/>
    <lineage>
        <taxon>Bacteria</taxon>
        <taxon>Pseudomonadati</taxon>
        <taxon>Pseudomonadota</taxon>
        <taxon>Alphaproteobacteria</taxon>
        <taxon>Sphingomonadales</taxon>
        <taxon>Sphingomonadaceae</taxon>
        <taxon>Novosphingobium</taxon>
    </lineage>
</organism>
<dbReference type="Gene3D" id="3.30.560.10">
    <property type="entry name" value="Glucose Oxidase, domain 3"/>
    <property type="match status" value="1"/>
</dbReference>
<evidence type="ECO:0000313" key="9">
    <source>
        <dbReference type="EMBL" id="NML92895.1"/>
    </source>
</evidence>
<dbReference type="Pfam" id="PF00732">
    <property type="entry name" value="GMC_oxred_N"/>
    <property type="match status" value="1"/>
</dbReference>
<dbReference type="GO" id="GO:0016614">
    <property type="term" value="F:oxidoreductase activity, acting on CH-OH group of donors"/>
    <property type="evidence" value="ECO:0007669"/>
    <property type="project" value="InterPro"/>
</dbReference>
<dbReference type="PANTHER" id="PTHR11552:SF147">
    <property type="entry name" value="CHOLINE DEHYDROGENASE, MITOCHONDRIAL"/>
    <property type="match status" value="1"/>
</dbReference>
<protein>
    <submittedName>
        <fullName evidence="9">Glucose-methanol-choline oxidoreductase</fullName>
    </submittedName>
</protein>
<evidence type="ECO:0000256" key="3">
    <source>
        <dbReference type="ARBA" id="ARBA00022630"/>
    </source>
</evidence>
<evidence type="ECO:0000256" key="5">
    <source>
        <dbReference type="PIRSR" id="PIRSR000137-2"/>
    </source>
</evidence>
<accession>A0A7Y0BM51</accession>
<feature type="domain" description="Glucose-methanol-choline oxidoreductase N-terminal" evidence="7">
    <location>
        <begin position="81"/>
        <end position="104"/>
    </location>
</feature>
<proteinExistence type="inferred from homology"/>
<dbReference type="PANTHER" id="PTHR11552">
    <property type="entry name" value="GLUCOSE-METHANOL-CHOLINE GMC OXIDOREDUCTASE"/>
    <property type="match status" value="1"/>
</dbReference>
<feature type="binding site" evidence="5">
    <location>
        <position position="219"/>
    </location>
    <ligand>
        <name>FAD</name>
        <dbReference type="ChEBI" id="CHEBI:57692"/>
    </ligand>
</feature>
<evidence type="ECO:0000256" key="2">
    <source>
        <dbReference type="ARBA" id="ARBA00010790"/>
    </source>
</evidence>
<name>A0A7Y0BM51_9SPHN</name>
<keyword evidence="10" id="KW-1185">Reference proteome</keyword>
<dbReference type="Proteomes" id="UP000583556">
    <property type="component" value="Unassembled WGS sequence"/>
</dbReference>
<dbReference type="SUPFAM" id="SSF54373">
    <property type="entry name" value="FAD-linked reductases, C-terminal domain"/>
    <property type="match status" value="1"/>
</dbReference>
<dbReference type="PROSITE" id="PS00624">
    <property type="entry name" value="GMC_OXRED_2"/>
    <property type="match status" value="1"/>
</dbReference>
<dbReference type="InterPro" id="IPR007867">
    <property type="entry name" value="GMC_OxRtase_C"/>
</dbReference>
<feature type="domain" description="Glucose-methanol-choline oxidoreductase N-terminal" evidence="8">
    <location>
        <begin position="254"/>
        <end position="268"/>
    </location>
</feature>
<dbReference type="Pfam" id="PF05199">
    <property type="entry name" value="GMC_oxred_C"/>
    <property type="match status" value="1"/>
</dbReference>
<dbReference type="AlphaFoldDB" id="A0A7Y0BM51"/>
<evidence type="ECO:0000256" key="6">
    <source>
        <dbReference type="RuleBase" id="RU003968"/>
    </source>
</evidence>